<dbReference type="GeneID" id="28984941"/>
<evidence type="ECO:0008006" key="3">
    <source>
        <dbReference type="Google" id="ProtNLM"/>
    </source>
</evidence>
<organism evidence="1 2">
    <name type="scientific">Cutaneotrichosporon oleaginosum</name>
    <dbReference type="NCBI Taxonomy" id="879819"/>
    <lineage>
        <taxon>Eukaryota</taxon>
        <taxon>Fungi</taxon>
        <taxon>Dikarya</taxon>
        <taxon>Basidiomycota</taxon>
        <taxon>Agaricomycotina</taxon>
        <taxon>Tremellomycetes</taxon>
        <taxon>Trichosporonales</taxon>
        <taxon>Trichosporonaceae</taxon>
        <taxon>Cutaneotrichosporon</taxon>
    </lineage>
</organism>
<sequence length="51" mass="5564">MDVLAEDLKQPGVTVGQIAEKHNVSKARLEAVKKLKMVEAEFVRQVSLGTA</sequence>
<dbReference type="RefSeq" id="XP_018275866.1">
    <property type="nucleotide sequence ID" value="XM_018424338.1"/>
</dbReference>
<dbReference type="AlphaFoldDB" id="A0A0J0XE44"/>
<evidence type="ECO:0000313" key="1">
    <source>
        <dbReference type="EMBL" id="KLT39375.1"/>
    </source>
</evidence>
<dbReference type="Proteomes" id="UP000053611">
    <property type="component" value="Unassembled WGS sequence"/>
</dbReference>
<accession>A0A0J0XE44</accession>
<name>A0A0J0XE44_9TREE</name>
<keyword evidence="2" id="KW-1185">Reference proteome</keyword>
<dbReference type="EMBL" id="KQ087261">
    <property type="protein sequence ID" value="KLT39375.1"/>
    <property type="molecule type" value="Genomic_DNA"/>
</dbReference>
<proteinExistence type="predicted"/>
<reference evidence="1 2" key="1">
    <citation type="submission" date="2015-03" db="EMBL/GenBank/DDBJ databases">
        <title>Genomics and transcriptomics of the oil-accumulating basidiomycete yeast T. oleaginosus allow insights into substrate utilization and the diverse evolutionary trajectories of mating systems in fungi.</title>
        <authorList>
            <consortium name="DOE Joint Genome Institute"/>
            <person name="Kourist R."/>
            <person name="Kracht O."/>
            <person name="Bracharz F."/>
            <person name="Lipzen A."/>
            <person name="Nolan M."/>
            <person name="Ohm R."/>
            <person name="Grigoriev I."/>
            <person name="Sun S."/>
            <person name="Heitman J."/>
            <person name="Bruck T."/>
            <person name="Nowrousian M."/>
        </authorList>
    </citation>
    <scope>NUCLEOTIDE SEQUENCE [LARGE SCALE GENOMIC DNA]</scope>
    <source>
        <strain evidence="1 2">IBC0246</strain>
    </source>
</reference>
<dbReference type="OrthoDB" id="10052321at2759"/>
<evidence type="ECO:0000313" key="2">
    <source>
        <dbReference type="Proteomes" id="UP000053611"/>
    </source>
</evidence>
<gene>
    <name evidence="1" type="ORF">CC85DRAFT_288632</name>
</gene>
<protein>
    <recommendedName>
        <fullName evidence="3">HTH psq-type domain-containing protein</fullName>
    </recommendedName>
</protein>